<organism evidence="4 5">
    <name type="scientific">Albibacterium profundi</name>
    <dbReference type="NCBI Taxonomy" id="3134906"/>
    <lineage>
        <taxon>Bacteria</taxon>
        <taxon>Pseudomonadati</taxon>
        <taxon>Bacteroidota</taxon>
        <taxon>Sphingobacteriia</taxon>
        <taxon>Sphingobacteriales</taxon>
        <taxon>Sphingobacteriaceae</taxon>
        <taxon>Albibacterium</taxon>
    </lineage>
</organism>
<sequence>MVNIYSKCKFLIIFSSLLILYAPEGRASGFTPDSRSVGLSSHTAKSALFADREVYGKVTDSAGMALPGVTVHVKNNNSIGTTTDLNGQYILQVPEGAVLVFSMVGFDAQEIAIENKTVIDVQLSFATSTLDETVVIGFGTQKKSDVVGAITTVKPSELRVPSSNLTTALAGRVAGIIGFQRSGEPGQDNADFFIRGVSTFGTGKKDPLILIDGVEFGVTELARLRPDDIESFSVLKDATATAVYGSRAANGVILIKTKEGKEGRPRIAFRAEGSVSSPTTSVELADPVTFMELYNEALLSRNSFAQPYYRNEKIDATREGKFPILYPAVDWREMLFKDYTLNHRYNLNVSGGGKVARYYVSGSLAQDNGVLRVNGINNFNNNIDLKSYTLRANVNVNLTKSTELVVRLNGNFDDYNGPIDGGQALYNRVIRSNPVDFVPYYPKDAEHAHVHHIMFGGTSDPDRPSRNPYADMVRGYKDYTRSLMFAQMELNQDFSFLTEGLTFRSMFNTNRVSRFDMLRSYNPFYYEIISHDNRTGEYSIYPINETTGTEFLSFQVDDDNRQQNTRFYFQSSLNYDRTFGEKHHVSGMVVSILQSALNARASSLQLSLPHRNFGISGRSTYAYDQKYYFDFNFGYNGSERFDAANRFGFFPSVGVAWTVSNEDFWKPLESVVNEFRIRGTYGYVGNDEIGSSRDRFFYLSEVNMNSGNRGSTFGERVNHSRNGINVTRYANNQITWETVKKLNLGLELGLFNEINIQADIYKDTRNNILMERADIPSTMGLTADVVANVGETEGGGVDVQFDWDRQMGSQMWLQVHGNFTYAHSEFKVYEEPIYEKEWWKSKIGYSIAQPWGFIAERLFVDDEDVSNSPPQDFGTPNIGGDIKYKDVNGDGKITDLDEVPIGYPTRPEIIYGFGFSFGWKSFDVSAFFQGSGYSSFWIDPSAVQPFVNGKQIMKAFADDHYSVENPDVYALWPRLSTENHANNVQRSTWWLRNGEFLRIKQAEIGYSLSQRAVEKLHLNKLRFYVNASNLFTFSHFKLWDIEMGGNGLGYPVQRVFNVGVDLSF</sequence>
<dbReference type="InterPro" id="IPR008969">
    <property type="entry name" value="CarboxyPept-like_regulatory"/>
</dbReference>
<name>A0ABV5CB90_9SPHI</name>
<dbReference type="NCBIfam" id="TIGR04056">
    <property type="entry name" value="OMP_RagA_SusC"/>
    <property type="match status" value="1"/>
</dbReference>
<keyword evidence="2" id="KW-0732">Signal</keyword>
<dbReference type="InterPro" id="IPR023996">
    <property type="entry name" value="TonB-dep_OMP_SusC/RagA"/>
</dbReference>
<evidence type="ECO:0000256" key="1">
    <source>
        <dbReference type="PROSITE-ProRule" id="PRU01360"/>
    </source>
</evidence>
<comment type="similarity">
    <text evidence="1">Belongs to the TonB-dependent receptor family.</text>
</comment>
<comment type="caution">
    <text evidence="4">The sequence shown here is derived from an EMBL/GenBank/DDBJ whole genome shotgun (WGS) entry which is preliminary data.</text>
</comment>
<dbReference type="Gene3D" id="2.60.40.1120">
    <property type="entry name" value="Carboxypeptidase-like, regulatory domain"/>
    <property type="match status" value="1"/>
</dbReference>
<evidence type="ECO:0000256" key="2">
    <source>
        <dbReference type="SAM" id="SignalP"/>
    </source>
</evidence>
<keyword evidence="5" id="KW-1185">Reference proteome</keyword>
<keyword evidence="1" id="KW-0812">Transmembrane</keyword>
<dbReference type="Pfam" id="PF07715">
    <property type="entry name" value="Plug"/>
    <property type="match status" value="1"/>
</dbReference>
<dbReference type="InterPro" id="IPR012910">
    <property type="entry name" value="Plug_dom"/>
</dbReference>
<accession>A0ABV5CB90</accession>
<dbReference type="NCBIfam" id="TIGR04057">
    <property type="entry name" value="SusC_RagA_signa"/>
    <property type="match status" value="1"/>
</dbReference>
<evidence type="ECO:0000313" key="5">
    <source>
        <dbReference type="Proteomes" id="UP001580928"/>
    </source>
</evidence>
<comment type="subcellular location">
    <subcellularLocation>
        <location evidence="1">Cell outer membrane</location>
        <topology evidence="1">Multi-pass membrane protein</topology>
    </subcellularLocation>
</comment>
<protein>
    <submittedName>
        <fullName evidence="4">TonB-dependent receptor</fullName>
    </submittedName>
</protein>
<keyword evidence="1" id="KW-0472">Membrane</keyword>
<dbReference type="InterPro" id="IPR037066">
    <property type="entry name" value="Plug_dom_sf"/>
</dbReference>
<dbReference type="Proteomes" id="UP001580928">
    <property type="component" value="Unassembled WGS sequence"/>
</dbReference>
<dbReference type="SUPFAM" id="SSF56935">
    <property type="entry name" value="Porins"/>
    <property type="match status" value="1"/>
</dbReference>
<dbReference type="PROSITE" id="PS52016">
    <property type="entry name" value="TONB_DEPENDENT_REC_3"/>
    <property type="match status" value="1"/>
</dbReference>
<gene>
    <name evidence="4" type="ORF">WKR92_02105</name>
</gene>
<dbReference type="EMBL" id="JBBVGT010000002">
    <property type="protein sequence ID" value="MFB5944618.1"/>
    <property type="molecule type" value="Genomic_DNA"/>
</dbReference>
<keyword evidence="1" id="KW-0998">Cell outer membrane</keyword>
<reference evidence="4 5" key="1">
    <citation type="submission" date="2024-04" db="EMBL/GenBank/DDBJ databases">
        <title>Albibacterium profundi sp. nov., isolated from sediment of the Challenger Deep of Mariana Trench.</title>
        <authorList>
            <person name="Wang Y."/>
        </authorList>
    </citation>
    <scope>NUCLEOTIDE SEQUENCE [LARGE SCALE GENOMIC DNA]</scope>
    <source>
        <strain evidence="4 5">RHL897</strain>
    </source>
</reference>
<feature type="signal peptide" evidence="2">
    <location>
        <begin position="1"/>
        <end position="27"/>
    </location>
</feature>
<keyword evidence="4" id="KW-0675">Receptor</keyword>
<dbReference type="SUPFAM" id="SSF49464">
    <property type="entry name" value="Carboxypeptidase regulatory domain-like"/>
    <property type="match status" value="1"/>
</dbReference>
<keyword evidence="1" id="KW-1134">Transmembrane beta strand</keyword>
<evidence type="ECO:0000259" key="3">
    <source>
        <dbReference type="Pfam" id="PF07715"/>
    </source>
</evidence>
<keyword evidence="1" id="KW-0813">Transport</keyword>
<feature type="chain" id="PRO_5046908877" evidence="2">
    <location>
        <begin position="28"/>
        <end position="1064"/>
    </location>
</feature>
<dbReference type="InterPro" id="IPR039426">
    <property type="entry name" value="TonB-dep_rcpt-like"/>
</dbReference>
<dbReference type="Pfam" id="PF13715">
    <property type="entry name" value="CarbopepD_reg_2"/>
    <property type="match status" value="1"/>
</dbReference>
<proteinExistence type="inferred from homology"/>
<dbReference type="Gene3D" id="2.170.130.10">
    <property type="entry name" value="TonB-dependent receptor, plug domain"/>
    <property type="match status" value="1"/>
</dbReference>
<dbReference type="InterPro" id="IPR023997">
    <property type="entry name" value="TonB-dep_OMP_SusC/RagA_CS"/>
</dbReference>
<dbReference type="RefSeq" id="WP_375556182.1">
    <property type="nucleotide sequence ID" value="NZ_JBBVGT010000002.1"/>
</dbReference>
<feature type="domain" description="TonB-dependent receptor plug" evidence="3">
    <location>
        <begin position="143"/>
        <end position="252"/>
    </location>
</feature>
<evidence type="ECO:0000313" key="4">
    <source>
        <dbReference type="EMBL" id="MFB5944618.1"/>
    </source>
</evidence>